<accession>A0A941E410</accession>
<evidence type="ECO:0000256" key="3">
    <source>
        <dbReference type="ARBA" id="ARBA00023237"/>
    </source>
</evidence>
<dbReference type="InterPro" id="IPR050330">
    <property type="entry name" value="Bact_OuterMem_StrucFunc"/>
</dbReference>
<gene>
    <name evidence="7" type="ORF">KDM90_04910</name>
</gene>
<dbReference type="SUPFAM" id="SSF103088">
    <property type="entry name" value="OmpA-like"/>
    <property type="match status" value="1"/>
</dbReference>
<feature type="region of interest" description="Disordered" evidence="5">
    <location>
        <begin position="1"/>
        <end position="28"/>
    </location>
</feature>
<dbReference type="GO" id="GO:0009279">
    <property type="term" value="C:cell outer membrane"/>
    <property type="evidence" value="ECO:0007669"/>
    <property type="project" value="UniProtKB-SubCell"/>
</dbReference>
<dbReference type="PANTHER" id="PTHR30329:SF21">
    <property type="entry name" value="LIPOPROTEIN YIAD-RELATED"/>
    <property type="match status" value="1"/>
</dbReference>
<dbReference type="AlphaFoldDB" id="A0A941E410"/>
<dbReference type="Proteomes" id="UP000678545">
    <property type="component" value="Unassembled WGS sequence"/>
</dbReference>
<name>A0A941E410_9BURK</name>
<keyword evidence="2 4" id="KW-0472">Membrane</keyword>
<evidence type="ECO:0000313" key="8">
    <source>
        <dbReference type="Proteomes" id="UP000678545"/>
    </source>
</evidence>
<feature type="domain" description="OmpA-like" evidence="6">
    <location>
        <begin position="221"/>
        <end position="349"/>
    </location>
</feature>
<dbReference type="Pfam" id="PF00691">
    <property type="entry name" value="OmpA"/>
    <property type="match status" value="1"/>
</dbReference>
<feature type="compositionally biased region" description="Polar residues" evidence="5">
    <location>
        <begin position="1"/>
        <end position="23"/>
    </location>
</feature>
<dbReference type="Gene3D" id="3.30.1330.60">
    <property type="entry name" value="OmpA-like domain"/>
    <property type="match status" value="1"/>
</dbReference>
<organism evidence="7 8">
    <name type="scientific">Undibacterium fentianense</name>
    <dbReference type="NCBI Taxonomy" id="2828728"/>
    <lineage>
        <taxon>Bacteria</taxon>
        <taxon>Pseudomonadati</taxon>
        <taxon>Pseudomonadota</taxon>
        <taxon>Betaproteobacteria</taxon>
        <taxon>Burkholderiales</taxon>
        <taxon>Oxalobacteraceae</taxon>
        <taxon>Undibacterium</taxon>
    </lineage>
</organism>
<comment type="caution">
    <text evidence="7">The sequence shown here is derived from an EMBL/GenBank/DDBJ whole genome shotgun (WGS) entry which is preliminary data.</text>
</comment>
<proteinExistence type="predicted"/>
<dbReference type="RefSeq" id="WP_212674425.1">
    <property type="nucleotide sequence ID" value="NZ_JAGSPJ010000001.1"/>
</dbReference>
<dbReference type="CDD" id="cd07185">
    <property type="entry name" value="OmpA_C-like"/>
    <property type="match status" value="1"/>
</dbReference>
<evidence type="ECO:0000259" key="6">
    <source>
        <dbReference type="PROSITE" id="PS51123"/>
    </source>
</evidence>
<keyword evidence="8" id="KW-1185">Reference proteome</keyword>
<dbReference type="PRINTS" id="PR01021">
    <property type="entry name" value="OMPADOMAIN"/>
</dbReference>
<dbReference type="InterPro" id="IPR006665">
    <property type="entry name" value="OmpA-like"/>
</dbReference>
<comment type="subcellular location">
    <subcellularLocation>
        <location evidence="1">Cell outer membrane</location>
    </subcellularLocation>
</comment>
<dbReference type="PROSITE" id="PS51123">
    <property type="entry name" value="OMPA_2"/>
    <property type="match status" value="1"/>
</dbReference>
<dbReference type="InterPro" id="IPR006664">
    <property type="entry name" value="OMP_bac"/>
</dbReference>
<evidence type="ECO:0000256" key="4">
    <source>
        <dbReference type="PROSITE-ProRule" id="PRU00473"/>
    </source>
</evidence>
<dbReference type="PANTHER" id="PTHR30329">
    <property type="entry name" value="STATOR ELEMENT OF FLAGELLAR MOTOR COMPLEX"/>
    <property type="match status" value="1"/>
</dbReference>
<sequence>MTASVPTANAQTSPSPANKQLTPAQERYSDQRIAVDLKLYDAQQERLRTLNMTGKHPLNDYSMAKAQCWLDVSRHEYSRNDRSPFPQDALDQSILISEYLEQDGDKVDPRNPALKTPFINGAKHLRDDLEAQILALKSVPGFSCVAALVACAEVELVHAGNEFQQQQWRHAQPYIGIAEQLIDRAKAEHGLCPQQNVAKTTEVVQESAPVKVVEVESVSQTSVENWTLNGDALFKFDRVDIDGLLPAGRLAVDELIQAIKSHYAQIDRIQITGHTDHFGPIRYNEKLSKQRAETLRHFFIARGLTNPISTQGMGPHQPIKKCPNDMSRTKQIQCLQENRRVEIAVIGVQKKK</sequence>
<evidence type="ECO:0000256" key="2">
    <source>
        <dbReference type="ARBA" id="ARBA00023136"/>
    </source>
</evidence>
<dbReference type="EMBL" id="JAGSPJ010000001">
    <property type="protein sequence ID" value="MBR7799333.1"/>
    <property type="molecule type" value="Genomic_DNA"/>
</dbReference>
<dbReference type="InterPro" id="IPR036737">
    <property type="entry name" value="OmpA-like_sf"/>
</dbReference>
<reference evidence="7" key="1">
    <citation type="submission" date="2021-04" db="EMBL/GenBank/DDBJ databases">
        <title>novel species isolated from subtropical streams in China.</title>
        <authorList>
            <person name="Lu H."/>
        </authorList>
    </citation>
    <scope>NUCLEOTIDE SEQUENCE</scope>
    <source>
        <strain evidence="7">FT137W</strain>
    </source>
</reference>
<evidence type="ECO:0000313" key="7">
    <source>
        <dbReference type="EMBL" id="MBR7799333.1"/>
    </source>
</evidence>
<protein>
    <submittedName>
        <fullName evidence="7">OmpA family protein</fullName>
    </submittedName>
</protein>
<evidence type="ECO:0000256" key="1">
    <source>
        <dbReference type="ARBA" id="ARBA00004442"/>
    </source>
</evidence>
<keyword evidence="3" id="KW-0998">Cell outer membrane</keyword>
<evidence type="ECO:0000256" key="5">
    <source>
        <dbReference type="SAM" id="MobiDB-lite"/>
    </source>
</evidence>